<dbReference type="GO" id="GO:0003723">
    <property type="term" value="F:RNA binding"/>
    <property type="evidence" value="ECO:0007669"/>
    <property type="project" value="InterPro"/>
</dbReference>
<dbReference type="NCBIfam" id="TIGR00234">
    <property type="entry name" value="tyrS"/>
    <property type="match status" value="1"/>
</dbReference>
<evidence type="ECO:0000256" key="1">
    <source>
        <dbReference type="ARBA" id="ARBA00005594"/>
    </source>
</evidence>
<name>A0A165JHL8_XYLHT</name>
<dbReference type="InterPro" id="IPR024088">
    <property type="entry name" value="Tyr-tRNA-ligase_bac-type"/>
</dbReference>
<dbReference type="RefSeq" id="XP_018191807.1">
    <property type="nucleotide sequence ID" value="XM_018330113.1"/>
</dbReference>
<dbReference type="InterPro" id="IPR036986">
    <property type="entry name" value="S4_RNA-bd_sf"/>
</dbReference>
<feature type="compositionally biased region" description="Polar residues" evidence="9">
    <location>
        <begin position="437"/>
        <end position="463"/>
    </location>
</feature>
<dbReference type="GO" id="GO:0006437">
    <property type="term" value="P:tyrosyl-tRNA aminoacylation"/>
    <property type="evidence" value="ECO:0007669"/>
    <property type="project" value="InterPro"/>
</dbReference>
<dbReference type="EC" id="6.1.1.1" evidence="8"/>
<dbReference type="Proteomes" id="UP000076632">
    <property type="component" value="Unassembled WGS sequence"/>
</dbReference>
<dbReference type="InParanoid" id="A0A165JHL8"/>
<dbReference type="Pfam" id="PF16714">
    <property type="entry name" value="TyrRSs_C"/>
    <property type="match status" value="1"/>
</dbReference>
<dbReference type="GeneID" id="28895250"/>
<evidence type="ECO:0000256" key="6">
    <source>
        <dbReference type="ARBA" id="ARBA00023146"/>
    </source>
</evidence>
<dbReference type="Gene3D" id="1.10.240.10">
    <property type="entry name" value="Tyrosyl-Transfer RNA Synthetase"/>
    <property type="match status" value="1"/>
</dbReference>
<dbReference type="InterPro" id="IPR002305">
    <property type="entry name" value="aa-tRNA-synth_Ic"/>
</dbReference>
<feature type="domain" description="Tyrosyl-tRNA synthetase C-terminal" evidence="10">
    <location>
        <begin position="467"/>
        <end position="581"/>
    </location>
</feature>
<keyword evidence="3 8" id="KW-0547">Nucleotide-binding</keyword>
<dbReference type="OMA" id="TKIHYQL"/>
<evidence type="ECO:0000256" key="4">
    <source>
        <dbReference type="ARBA" id="ARBA00022840"/>
    </source>
</evidence>
<dbReference type="GO" id="GO:0004831">
    <property type="term" value="F:tyrosine-tRNA ligase activity"/>
    <property type="evidence" value="ECO:0007669"/>
    <property type="project" value="UniProtKB-EC"/>
</dbReference>
<dbReference type="InterPro" id="IPR032005">
    <property type="entry name" value="TyrRSs_C"/>
</dbReference>
<dbReference type="GO" id="GO:0005739">
    <property type="term" value="C:mitochondrion"/>
    <property type="evidence" value="ECO:0007669"/>
    <property type="project" value="TreeGrafter"/>
</dbReference>
<evidence type="ECO:0000313" key="12">
    <source>
        <dbReference type="Proteomes" id="UP000076632"/>
    </source>
</evidence>
<comment type="catalytic activity">
    <reaction evidence="7 8">
        <text>tRNA(Tyr) + L-tyrosine + ATP = L-tyrosyl-tRNA(Tyr) + AMP + diphosphate + H(+)</text>
        <dbReference type="Rhea" id="RHEA:10220"/>
        <dbReference type="Rhea" id="RHEA-COMP:9706"/>
        <dbReference type="Rhea" id="RHEA-COMP:9707"/>
        <dbReference type="ChEBI" id="CHEBI:15378"/>
        <dbReference type="ChEBI" id="CHEBI:30616"/>
        <dbReference type="ChEBI" id="CHEBI:33019"/>
        <dbReference type="ChEBI" id="CHEBI:58315"/>
        <dbReference type="ChEBI" id="CHEBI:78442"/>
        <dbReference type="ChEBI" id="CHEBI:78536"/>
        <dbReference type="ChEBI" id="CHEBI:456215"/>
        <dbReference type="EC" id="6.1.1.1"/>
    </reaction>
</comment>
<keyword evidence="6 8" id="KW-0030">Aminoacyl-tRNA synthetase</keyword>
<keyword evidence="2 8" id="KW-0436">Ligase</keyword>
<dbReference type="EMBL" id="KV407454">
    <property type="protein sequence ID" value="KZF26252.1"/>
    <property type="molecule type" value="Genomic_DNA"/>
</dbReference>
<organism evidence="11 12">
    <name type="scientific">Xylona heveae (strain CBS 132557 / TC161)</name>
    <dbReference type="NCBI Taxonomy" id="1328760"/>
    <lineage>
        <taxon>Eukaryota</taxon>
        <taxon>Fungi</taxon>
        <taxon>Dikarya</taxon>
        <taxon>Ascomycota</taxon>
        <taxon>Pezizomycotina</taxon>
        <taxon>Xylonomycetes</taxon>
        <taxon>Xylonales</taxon>
        <taxon>Xylonaceae</taxon>
        <taxon>Xylona</taxon>
    </lineage>
</organism>
<evidence type="ECO:0000256" key="9">
    <source>
        <dbReference type="SAM" id="MobiDB-lite"/>
    </source>
</evidence>
<dbReference type="GO" id="GO:0005829">
    <property type="term" value="C:cytosol"/>
    <property type="evidence" value="ECO:0007669"/>
    <property type="project" value="TreeGrafter"/>
</dbReference>
<dbReference type="GO" id="GO:0005524">
    <property type="term" value="F:ATP binding"/>
    <property type="evidence" value="ECO:0007669"/>
    <property type="project" value="UniProtKB-KW"/>
</dbReference>
<gene>
    <name evidence="11" type="ORF">L228DRAFT_216413</name>
</gene>
<comment type="similarity">
    <text evidence="1 8">Belongs to the class-I aminoacyl-tRNA synthetase family.</text>
</comment>
<dbReference type="SUPFAM" id="SSF52374">
    <property type="entry name" value="Nucleotidylyl transferase"/>
    <property type="match status" value="1"/>
</dbReference>
<dbReference type="Pfam" id="PF00579">
    <property type="entry name" value="tRNA-synt_1b"/>
    <property type="match status" value="1"/>
</dbReference>
<dbReference type="FunFam" id="3.40.50.620:FF:000227">
    <property type="entry name" value="Tyrosine--tRNA ligase"/>
    <property type="match status" value="1"/>
</dbReference>
<dbReference type="PANTHER" id="PTHR11766">
    <property type="entry name" value="TYROSYL-TRNA SYNTHETASE"/>
    <property type="match status" value="1"/>
</dbReference>
<protein>
    <recommendedName>
        <fullName evidence="8">Tyrosine--tRNA ligase</fullName>
        <ecNumber evidence="8">6.1.1.1</ecNumber>
    </recommendedName>
    <alternativeName>
        <fullName evidence="8">Tyrosyl-tRNA synthetase</fullName>
    </alternativeName>
</protein>
<dbReference type="Gene3D" id="3.40.50.620">
    <property type="entry name" value="HUPs"/>
    <property type="match status" value="1"/>
</dbReference>
<keyword evidence="5 8" id="KW-0648">Protein biosynthesis</keyword>
<feature type="region of interest" description="Disordered" evidence="9">
    <location>
        <begin position="437"/>
        <end position="470"/>
    </location>
</feature>
<dbReference type="CDD" id="cd00805">
    <property type="entry name" value="TyrRS_core"/>
    <property type="match status" value="1"/>
</dbReference>
<sequence>MTLHCAVSGLSRPRLTLCEHCAFWRKLSGRKHVTNPDLGRRSVTLQHRPGWSQKPNYKGGIKLMRKRKGAQAQWDENAKLVDSGKKPSMLTILESRGFVNSIAGDRDALDKLMNEKRIGAYAGVDPTAPSLHVGHLLPFMALFWLHIHGYHAVTLLGGSTSKVGDPTGRLTSRERQHSSIQKANMISMHLQMKKLWVSVVKYAQRHGYQKEWSWRRELVNNNAWWNSLPWIEVLRTIGQSMRLGTMLGRDTVQKRLESGDGMSFAEFTYPIMQAYDWWHMYMTKGVQLQIGGSDQFGNIVAGIDVIKYAKENHHDPTIKEEKLSADMVPYGLTVPLLTTASGAKFGKSAGNAVWLDPEMTTPFELYQFFLRSSDTDVERYLKLFTFIPLGTIEQIMSDHMSSPSRRTAQHILAREFVEMIHGIDVAKATEAQHRSLFRNQTAEPSAQPSDSTMSNSLNTNAPQANRFAAPSPNVTLPRSLVVDQPMSRVLYAAGLVASRSEGHRLTVNQGAYVGCVPQGGGGMMDQLTFSPVKSFFPSVTKDYIIEGDLIILRVGKWKVKVVKIVEDEDFEKQGLDAPGWKEFKRAKEMADASSAEARDETVARQS</sequence>
<dbReference type="InterPro" id="IPR001412">
    <property type="entry name" value="aa-tRNA-synth_I_CS"/>
</dbReference>
<evidence type="ECO:0000259" key="10">
    <source>
        <dbReference type="Pfam" id="PF16714"/>
    </source>
</evidence>
<proteinExistence type="inferred from homology"/>
<evidence type="ECO:0000256" key="8">
    <source>
        <dbReference type="RuleBase" id="RU361234"/>
    </source>
</evidence>
<accession>A0A165JHL8</accession>
<evidence type="ECO:0000256" key="5">
    <source>
        <dbReference type="ARBA" id="ARBA00022917"/>
    </source>
</evidence>
<dbReference type="PROSITE" id="PS00178">
    <property type="entry name" value="AA_TRNA_LIGASE_I"/>
    <property type="match status" value="1"/>
</dbReference>
<evidence type="ECO:0000256" key="2">
    <source>
        <dbReference type="ARBA" id="ARBA00022598"/>
    </source>
</evidence>
<dbReference type="OrthoDB" id="337870at2759"/>
<dbReference type="FunCoup" id="A0A165JHL8">
    <property type="interactions" value="657"/>
</dbReference>
<dbReference type="FunFam" id="1.10.240.10:FF:000001">
    <property type="entry name" value="Tyrosine--tRNA ligase"/>
    <property type="match status" value="1"/>
</dbReference>
<keyword evidence="4 8" id="KW-0067">ATP-binding</keyword>
<evidence type="ECO:0000313" key="11">
    <source>
        <dbReference type="EMBL" id="KZF26252.1"/>
    </source>
</evidence>
<dbReference type="PRINTS" id="PR01040">
    <property type="entry name" value="TRNASYNTHTYR"/>
</dbReference>
<dbReference type="STRING" id="1328760.A0A165JHL8"/>
<reference evidence="11 12" key="1">
    <citation type="journal article" date="2016" name="Fungal Biol.">
        <title>The genome of Xylona heveae provides a window into fungal endophytism.</title>
        <authorList>
            <person name="Gazis R."/>
            <person name="Kuo A."/>
            <person name="Riley R."/>
            <person name="LaButti K."/>
            <person name="Lipzen A."/>
            <person name="Lin J."/>
            <person name="Amirebrahimi M."/>
            <person name="Hesse C.N."/>
            <person name="Spatafora J.W."/>
            <person name="Henrissat B."/>
            <person name="Hainaut M."/>
            <person name="Grigoriev I.V."/>
            <person name="Hibbett D.S."/>
        </authorList>
    </citation>
    <scope>NUCLEOTIDE SEQUENCE [LARGE SCALE GENOMIC DNA]</scope>
    <source>
        <strain evidence="11 12">TC161</strain>
    </source>
</reference>
<dbReference type="AlphaFoldDB" id="A0A165JHL8"/>
<evidence type="ECO:0000256" key="7">
    <source>
        <dbReference type="ARBA" id="ARBA00048248"/>
    </source>
</evidence>
<dbReference type="Gene3D" id="3.10.290.10">
    <property type="entry name" value="RNA-binding S4 domain"/>
    <property type="match status" value="1"/>
</dbReference>
<evidence type="ECO:0000256" key="3">
    <source>
        <dbReference type="ARBA" id="ARBA00022741"/>
    </source>
</evidence>
<dbReference type="InterPro" id="IPR014729">
    <property type="entry name" value="Rossmann-like_a/b/a_fold"/>
</dbReference>
<keyword evidence="12" id="KW-1185">Reference proteome</keyword>
<dbReference type="PANTHER" id="PTHR11766:SF0">
    <property type="entry name" value="TYROSINE--TRNA LIGASE, MITOCHONDRIAL"/>
    <property type="match status" value="1"/>
</dbReference>
<dbReference type="InterPro" id="IPR002307">
    <property type="entry name" value="Tyr-tRNA-ligase"/>
</dbReference>